<evidence type="ECO:0000256" key="1">
    <source>
        <dbReference type="SAM" id="Phobius"/>
    </source>
</evidence>
<protein>
    <recommendedName>
        <fullName evidence="4">DUF998 domain-containing protein</fullName>
    </recommendedName>
</protein>
<feature type="transmembrane region" description="Helical" evidence="1">
    <location>
        <begin position="207"/>
        <end position="225"/>
    </location>
</feature>
<reference evidence="2 3" key="1">
    <citation type="submission" date="2015-02" db="EMBL/GenBank/DDBJ databases">
        <title>Draft genome sequences of ten Microbacterium spp. with emphasis on heavy metal contaminated environments.</title>
        <authorList>
            <person name="Corretto E."/>
        </authorList>
    </citation>
    <scope>NUCLEOTIDE SEQUENCE [LARGE SCALE GENOMIC DNA]</scope>
    <source>
        <strain evidence="2 3">BEL4b</strain>
    </source>
</reference>
<feature type="transmembrane region" description="Helical" evidence="1">
    <location>
        <begin position="139"/>
        <end position="156"/>
    </location>
</feature>
<feature type="transmembrane region" description="Helical" evidence="1">
    <location>
        <begin position="21"/>
        <end position="43"/>
    </location>
</feature>
<sequence>MTVAAVDPATTGQKTHRYLRLSLVFVVVALLASVAIEMVVVSWDPFMLGWNPLPSISHAFYTPVRSVFVGALIATSLAMLALSGRGREAILLDIAAVFAPLIAIVPTGIAPEHPIGDLRCPGTDDCIPTGYIGEVRAGVAIYVVVVLLVVVTMAAVRAKKQIVTPGAALVSGIAVLAAVVVAALAFIPGLNADFPFNFWPYPPSIHFLVTLLFFGTFVAVPVLHSRGPVDETETPPTPRQRSIYRWVARLLIADLLLLLAAFIFRDELGTFPLVLIGEAVALSLFAWFWWVQTFQRWDDANPPTLL</sequence>
<feature type="transmembrane region" description="Helical" evidence="1">
    <location>
        <begin position="89"/>
        <end position="109"/>
    </location>
</feature>
<dbReference type="RefSeq" id="WP_045278798.1">
    <property type="nucleotide sequence ID" value="NZ_JYIW01000022.1"/>
</dbReference>
<comment type="caution">
    <text evidence="2">The sequence shown here is derived from an EMBL/GenBank/DDBJ whole genome shotgun (WGS) entry which is preliminary data.</text>
</comment>
<keyword evidence="1" id="KW-0812">Transmembrane</keyword>
<keyword evidence="1" id="KW-1133">Transmembrane helix</keyword>
<evidence type="ECO:0008006" key="4">
    <source>
        <dbReference type="Google" id="ProtNLM"/>
    </source>
</evidence>
<dbReference type="AlphaFoldDB" id="A0A0F0L9G9"/>
<dbReference type="PATRIC" id="fig|82380.11.peg.1448"/>
<evidence type="ECO:0000313" key="3">
    <source>
        <dbReference type="Proteomes" id="UP000033640"/>
    </source>
</evidence>
<keyword evidence="1" id="KW-0472">Membrane</keyword>
<proteinExistence type="predicted"/>
<feature type="transmembrane region" description="Helical" evidence="1">
    <location>
        <begin position="246"/>
        <end position="264"/>
    </location>
</feature>
<organism evidence="2 3">
    <name type="scientific">Microbacterium oxydans</name>
    <dbReference type="NCBI Taxonomy" id="82380"/>
    <lineage>
        <taxon>Bacteria</taxon>
        <taxon>Bacillati</taxon>
        <taxon>Actinomycetota</taxon>
        <taxon>Actinomycetes</taxon>
        <taxon>Micrococcales</taxon>
        <taxon>Microbacteriaceae</taxon>
        <taxon>Microbacterium</taxon>
    </lineage>
</organism>
<name>A0A0F0L9G9_9MICO</name>
<feature type="transmembrane region" description="Helical" evidence="1">
    <location>
        <begin position="270"/>
        <end position="291"/>
    </location>
</feature>
<feature type="transmembrane region" description="Helical" evidence="1">
    <location>
        <begin position="168"/>
        <end position="187"/>
    </location>
</feature>
<feature type="transmembrane region" description="Helical" evidence="1">
    <location>
        <begin position="63"/>
        <end position="82"/>
    </location>
</feature>
<dbReference type="Proteomes" id="UP000033640">
    <property type="component" value="Unassembled WGS sequence"/>
</dbReference>
<dbReference type="OrthoDB" id="5141757at2"/>
<dbReference type="EMBL" id="JYIW01000022">
    <property type="protein sequence ID" value="KJL29842.1"/>
    <property type="molecule type" value="Genomic_DNA"/>
</dbReference>
<accession>A0A0F0L9G9</accession>
<evidence type="ECO:0000313" key="2">
    <source>
        <dbReference type="EMBL" id="KJL29842.1"/>
    </source>
</evidence>
<gene>
    <name evidence="2" type="ORF">RS83_01413</name>
</gene>